<reference evidence="2 3" key="1">
    <citation type="submission" date="2023-05" db="EMBL/GenBank/DDBJ databases">
        <title>Draft genome sequence of Streptomyces sp. B-S-A6 isolated from a cave soil in Thailand.</title>
        <authorList>
            <person name="Chamroensaksri N."/>
            <person name="Muangham S."/>
        </authorList>
    </citation>
    <scope>NUCLEOTIDE SEQUENCE [LARGE SCALE GENOMIC DNA]</scope>
    <source>
        <strain evidence="2 3">B-S-A6</strain>
    </source>
</reference>
<protein>
    <recommendedName>
        <fullName evidence="4">DoxX family protein</fullName>
    </recommendedName>
</protein>
<dbReference type="Proteomes" id="UP001223978">
    <property type="component" value="Unassembled WGS sequence"/>
</dbReference>
<dbReference type="EMBL" id="JASCIQ010000002">
    <property type="protein sequence ID" value="MDI3402633.1"/>
    <property type="molecule type" value="Genomic_DNA"/>
</dbReference>
<keyword evidence="3" id="KW-1185">Reference proteome</keyword>
<sequence length="81" mass="8456">MVVSGVVEVLVGALVLAPASRAVGAWAAAGLFAVYLVPHLDAFRPVHRDRPGVLWQPAGVAARLVVNIWYVGWAVAVALTA</sequence>
<evidence type="ECO:0000313" key="2">
    <source>
        <dbReference type="EMBL" id="MDI3402633.1"/>
    </source>
</evidence>
<comment type="caution">
    <text evidence="2">The sequence shown here is derived from an EMBL/GenBank/DDBJ whole genome shotgun (WGS) entry which is preliminary data.</text>
</comment>
<evidence type="ECO:0008006" key="4">
    <source>
        <dbReference type="Google" id="ProtNLM"/>
    </source>
</evidence>
<feature type="transmembrane region" description="Helical" evidence="1">
    <location>
        <begin position="58"/>
        <end position="79"/>
    </location>
</feature>
<name>A0ABT6S3F5_9ACTN</name>
<keyword evidence="1" id="KW-0812">Transmembrane</keyword>
<evidence type="ECO:0000313" key="3">
    <source>
        <dbReference type="Proteomes" id="UP001223978"/>
    </source>
</evidence>
<proteinExistence type="predicted"/>
<evidence type="ECO:0000256" key="1">
    <source>
        <dbReference type="SAM" id="Phobius"/>
    </source>
</evidence>
<keyword evidence="1" id="KW-1133">Transmembrane helix</keyword>
<dbReference type="RefSeq" id="WP_282540593.1">
    <property type="nucleotide sequence ID" value="NZ_JASCIQ010000002.1"/>
</dbReference>
<gene>
    <name evidence="2" type="ORF">QIS96_02160</name>
</gene>
<keyword evidence="1" id="KW-0472">Membrane</keyword>
<feature type="transmembrane region" description="Helical" evidence="1">
    <location>
        <begin position="12"/>
        <end position="37"/>
    </location>
</feature>
<accession>A0ABT6S3F5</accession>
<organism evidence="2 3">
    <name type="scientific">Streptomyces cavernicola</name>
    <dbReference type="NCBI Taxonomy" id="3043613"/>
    <lineage>
        <taxon>Bacteria</taxon>
        <taxon>Bacillati</taxon>
        <taxon>Actinomycetota</taxon>
        <taxon>Actinomycetes</taxon>
        <taxon>Kitasatosporales</taxon>
        <taxon>Streptomycetaceae</taxon>
        <taxon>Streptomyces</taxon>
    </lineage>
</organism>